<evidence type="ECO:0000256" key="3">
    <source>
        <dbReference type="SAM" id="Phobius"/>
    </source>
</evidence>
<accession>E0TI94</accession>
<evidence type="ECO:0000313" key="6">
    <source>
        <dbReference type="Proteomes" id="UP000001302"/>
    </source>
</evidence>
<reference evidence="6" key="1">
    <citation type="submission" date="2010-08" db="EMBL/GenBank/DDBJ databases">
        <title>Genome sequence of Parvularcula bermudensis HTCC2503.</title>
        <authorList>
            <person name="Kang D.-M."/>
            <person name="Oh H.-M."/>
            <person name="Cho J.-C."/>
        </authorList>
    </citation>
    <scope>NUCLEOTIDE SEQUENCE [LARGE SCALE GENOMIC DNA]</scope>
    <source>
        <strain evidence="6">ATCC BAA-594 / HTCC2503 / KCTC 12087</strain>
    </source>
</reference>
<organism evidence="5 6">
    <name type="scientific">Parvularcula bermudensis (strain ATCC BAA-594 / HTCC2503 / KCTC 12087)</name>
    <dbReference type="NCBI Taxonomy" id="314260"/>
    <lineage>
        <taxon>Bacteria</taxon>
        <taxon>Pseudomonadati</taxon>
        <taxon>Pseudomonadota</taxon>
        <taxon>Alphaproteobacteria</taxon>
        <taxon>Parvularculales</taxon>
        <taxon>Parvularculaceae</taxon>
        <taxon>Parvularcula</taxon>
    </lineage>
</organism>
<dbReference type="Pfam" id="PF02397">
    <property type="entry name" value="Bac_transf"/>
    <property type="match status" value="1"/>
</dbReference>
<keyword evidence="2" id="KW-0270">Exopolysaccharide synthesis</keyword>
<dbReference type="HOGENOM" id="CLU_024920_1_2_5"/>
<evidence type="ECO:0000313" key="5">
    <source>
        <dbReference type="EMBL" id="ADM09433.1"/>
    </source>
</evidence>
<protein>
    <submittedName>
        <fullName evidence="5">Undecaprenyl-phosphate galactosephosphotransferase</fullName>
    </submittedName>
</protein>
<dbReference type="GO" id="GO:0000271">
    <property type="term" value="P:polysaccharide biosynthetic process"/>
    <property type="evidence" value="ECO:0007669"/>
    <property type="project" value="UniProtKB-KW"/>
</dbReference>
<dbReference type="Proteomes" id="UP000001302">
    <property type="component" value="Chromosome"/>
</dbReference>
<name>E0TI94_PARBH</name>
<evidence type="ECO:0000256" key="1">
    <source>
        <dbReference type="ARBA" id="ARBA00006464"/>
    </source>
</evidence>
<gene>
    <name evidence="5" type="ordered locus">PB2503_06837</name>
</gene>
<evidence type="ECO:0000256" key="2">
    <source>
        <dbReference type="ARBA" id="ARBA00023169"/>
    </source>
</evidence>
<dbReference type="KEGG" id="pbr:PB2503_06837"/>
<evidence type="ECO:0000259" key="4">
    <source>
        <dbReference type="Pfam" id="PF02397"/>
    </source>
</evidence>
<reference evidence="5 6" key="2">
    <citation type="journal article" date="2011" name="J. Bacteriol.">
        <title>Complete genome sequence of strain HTCC2503T of Parvularcula bermudensis, the type species of the order "Parvularculales" in the class Alphaproteobacteria.</title>
        <authorList>
            <person name="Oh H.M."/>
            <person name="Kang I."/>
            <person name="Vergin K.L."/>
            <person name="Kang D."/>
            <person name="Rhee K.H."/>
            <person name="Giovannoni S.J."/>
            <person name="Cho J.C."/>
        </authorList>
    </citation>
    <scope>NUCLEOTIDE SEQUENCE [LARGE SCALE GENOMIC DNA]</scope>
    <source>
        <strain evidence="6">ATCC BAA-594 / HTCC2503 / KCTC 12087</strain>
    </source>
</reference>
<keyword evidence="6" id="KW-1185">Reference proteome</keyword>
<dbReference type="GO" id="GO:0016780">
    <property type="term" value="F:phosphotransferase activity, for other substituted phosphate groups"/>
    <property type="evidence" value="ECO:0007669"/>
    <property type="project" value="TreeGrafter"/>
</dbReference>
<feature type="domain" description="Bacterial sugar transferase" evidence="4">
    <location>
        <begin position="56"/>
        <end position="238"/>
    </location>
</feature>
<keyword evidence="5" id="KW-0808">Transferase</keyword>
<keyword evidence="3" id="KW-1133">Transmembrane helix</keyword>
<proteinExistence type="inferred from homology"/>
<dbReference type="EMBL" id="CP002156">
    <property type="protein sequence ID" value="ADM09433.1"/>
    <property type="molecule type" value="Genomic_DNA"/>
</dbReference>
<dbReference type="eggNOG" id="COG2148">
    <property type="taxonomic scope" value="Bacteria"/>
</dbReference>
<sequence>MLLMSILQTKDLVEFDPSDPEFHSRVSTSLAAKDGFISFAPDDYTILRRPLGGITKRAFDVVMSAGALLVLSPLLVSAWVLVRLDSPGPGFFRQERGGFGGKPFKIYKFRSMRQDNVSVQQATRTDPRVTRIGRFLRKTSVDELPQLINVLKGDMSFVGPRPHAIEHDREFMTVDARYIERFRARPGITGWAQVSGSRGQTETREKIQRRIALDLDYVSDWSLRRDIGIILKTAATLLKDENAF</sequence>
<dbReference type="AlphaFoldDB" id="E0TI94"/>
<dbReference type="PANTHER" id="PTHR30576:SF0">
    <property type="entry name" value="UNDECAPRENYL-PHOSPHATE N-ACETYLGALACTOSAMINYL 1-PHOSPHATE TRANSFERASE-RELATED"/>
    <property type="match status" value="1"/>
</dbReference>
<dbReference type="STRING" id="314260.PB2503_06837"/>
<dbReference type="PANTHER" id="PTHR30576">
    <property type="entry name" value="COLANIC BIOSYNTHESIS UDP-GLUCOSE LIPID CARRIER TRANSFERASE"/>
    <property type="match status" value="1"/>
</dbReference>
<comment type="similarity">
    <text evidence="1">Belongs to the bacterial sugar transferase family.</text>
</comment>
<keyword evidence="3" id="KW-0812">Transmembrane</keyword>
<feature type="transmembrane region" description="Helical" evidence="3">
    <location>
        <begin position="58"/>
        <end position="82"/>
    </location>
</feature>
<keyword evidence="3" id="KW-0472">Membrane</keyword>
<dbReference type="InterPro" id="IPR003362">
    <property type="entry name" value="Bact_transf"/>
</dbReference>